<gene>
    <name evidence="2" type="ORF">CYJ19_05985</name>
</gene>
<evidence type="ECO:0008006" key="4">
    <source>
        <dbReference type="Google" id="ProtNLM"/>
    </source>
</evidence>
<evidence type="ECO:0000256" key="1">
    <source>
        <dbReference type="SAM" id="MobiDB-lite"/>
    </source>
</evidence>
<feature type="region of interest" description="Disordered" evidence="1">
    <location>
        <begin position="128"/>
        <end position="153"/>
    </location>
</feature>
<dbReference type="EMBL" id="PKKO01000003">
    <property type="protein sequence ID" value="PKY72391.1"/>
    <property type="molecule type" value="Genomic_DNA"/>
</dbReference>
<dbReference type="RefSeq" id="WP_024332457.1">
    <property type="nucleotide sequence ID" value="NZ_JASOXK010000005.1"/>
</dbReference>
<dbReference type="GeneID" id="35865871"/>
<dbReference type="Pfam" id="PF04404">
    <property type="entry name" value="ERF"/>
    <property type="match status" value="1"/>
</dbReference>
<name>A0A2I1IMN4_9ACTO</name>
<comment type="caution">
    <text evidence="2">The sequence shown here is derived from an EMBL/GenBank/DDBJ whole genome shotgun (WGS) entry which is preliminary data.</text>
</comment>
<dbReference type="InterPro" id="IPR007499">
    <property type="entry name" value="ERF_bacteria_virus"/>
</dbReference>
<sequence>MATLKPITDALKSFSIIKKDGFNQHSRYQFRGIDGVLDVIGPVFRKYGIIVTSNIDKIEYAEKVANGKVSTVTRGIVTYTFHFGDGDSLATTVAAEAQDWGDKGTSKFMSVALRTAILQTFTAPTGEADPDSFTYQNQAQPSPAQGQQPTPGTVTAADIETLFTQCGFSEEKRAQFCQWAGGKQITKPEQLNAGQAQMLATTLQNHLKGAK</sequence>
<proteinExistence type="predicted"/>
<dbReference type="Proteomes" id="UP000235122">
    <property type="component" value="Unassembled WGS sequence"/>
</dbReference>
<feature type="compositionally biased region" description="Low complexity" evidence="1">
    <location>
        <begin position="136"/>
        <end position="153"/>
    </location>
</feature>
<protein>
    <recommendedName>
        <fullName evidence="4">Single-stranded DNA-binding protein</fullName>
    </recommendedName>
</protein>
<dbReference type="AlphaFoldDB" id="A0A2I1IMN4"/>
<accession>A0A2I1IMN4</accession>
<organism evidence="2 3">
    <name type="scientific">Winkia neuii</name>
    <dbReference type="NCBI Taxonomy" id="33007"/>
    <lineage>
        <taxon>Bacteria</taxon>
        <taxon>Bacillati</taxon>
        <taxon>Actinomycetota</taxon>
        <taxon>Actinomycetes</taxon>
        <taxon>Actinomycetales</taxon>
        <taxon>Actinomycetaceae</taxon>
        <taxon>Winkia</taxon>
    </lineage>
</organism>
<evidence type="ECO:0000313" key="2">
    <source>
        <dbReference type="EMBL" id="PKY72391.1"/>
    </source>
</evidence>
<keyword evidence="3" id="KW-1185">Reference proteome</keyword>
<reference evidence="2 3" key="1">
    <citation type="submission" date="2017-12" db="EMBL/GenBank/DDBJ databases">
        <title>Phylogenetic diversity of female urinary microbiome.</title>
        <authorList>
            <person name="Thomas-White K."/>
            <person name="Wolfe A.J."/>
        </authorList>
    </citation>
    <scope>NUCLEOTIDE SEQUENCE [LARGE SCALE GENOMIC DNA]</scope>
    <source>
        <strain evidence="2 3">UMB0402</strain>
    </source>
</reference>
<evidence type="ECO:0000313" key="3">
    <source>
        <dbReference type="Proteomes" id="UP000235122"/>
    </source>
</evidence>